<protein>
    <submittedName>
        <fullName evidence="6">Piwi domain-containing protein</fullName>
    </submittedName>
</protein>
<proteinExistence type="inferred from homology"/>
<dbReference type="WBParaSite" id="Gr19_v10_g12123.t1">
    <property type="protein sequence ID" value="Gr19_v10_g12123.t1"/>
    <property type="gene ID" value="Gr19_v10_g12123"/>
</dbReference>
<dbReference type="GO" id="GO:0003723">
    <property type="term" value="F:RNA binding"/>
    <property type="evidence" value="ECO:0007669"/>
    <property type="project" value="InterPro"/>
</dbReference>
<dbReference type="PANTHER" id="PTHR22891">
    <property type="entry name" value="EUKARYOTIC TRANSLATION INITIATION FACTOR 2C"/>
    <property type="match status" value="1"/>
</dbReference>
<dbReference type="SMART" id="SM00950">
    <property type="entry name" value="Piwi"/>
    <property type="match status" value="1"/>
</dbReference>
<keyword evidence="5" id="KW-1185">Reference proteome</keyword>
<evidence type="ECO:0000259" key="4">
    <source>
        <dbReference type="PROSITE" id="PS50822"/>
    </source>
</evidence>
<feature type="compositionally biased region" description="Polar residues" evidence="2">
    <location>
        <begin position="689"/>
        <end position="699"/>
    </location>
</feature>
<reference evidence="6" key="1">
    <citation type="submission" date="2022-11" db="UniProtKB">
        <authorList>
            <consortium name="WormBaseParasite"/>
        </authorList>
    </citation>
    <scope>IDENTIFICATION</scope>
</reference>
<dbReference type="InterPro" id="IPR012337">
    <property type="entry name" value="RNaseH-like_sf"/>
</dbReference>
<comment type="similarity">
    <text evidence="1">Belongs to the argonaute family.</text>
</comment>
<evidence type="ECO:0000313" key="5">
    <source>
        <dbReference type="Proteomes" id="UP000887572"/>
    </source>
</evidence>
<dbReference type="InterPro" id="IPR003165">
    <property type="entry name" value="Piwi"/>
</dbReference>
<dbReference type="Gene3D" id="3.40.50.2300">
    <property type="match status" value="1"/>
</dbReference>
<feature type="domain" description="PAZ" evidence="3">
    <location>
        <begin position="307"/>
        <end position="401"/>
    </location>
</feature>
<evidence type="ECO:0000259" key="3">
    <source>
        <dbReference type="PROSITE" id="PS50821"/>
    </source>
</evidence>
<feature type="compositionally biased region" description="Gly residues" evidence="2">
    <location>
        <begin position="657"/>
        <end position="668"/>
    </location>
</feature>
<dbReference type="Pfam" id="PF02170">
    <property type="entry name" value="PAZ"/>
    <property type="match status" value="1"/>
</dbReference>
<sequence length="947" mass="106708">MPKTLNKESAKFLRDRKIEEGTTFMAPKKPPGKEGIRGVKLTTNLHTLNLTQKLTVHRYEVNVSGTITKQNGDQIVVGLTDSTQHDYLNVDRRYLCRDVLKTFERKYEEMLKASKNLLYYDLSHTLFALKDLRLPNGSMNDSFTCEEMPRQTVEGRKHFPQYTINITSVTAGGGQMTIGDFDFLTNDVGELDLSLVQFLDIATAQTVFNDPNQLFMHYNASSIYLMIPSKYGFNDNDCPYFPSNSSFLGIGMEKSVRIVENGQTKAGASAALIIQVQKTPFHIVETVFEKFKKIYPRWQRGTSVENGALQQLNRMLRGLYVFTVYPANDPQARQRFAIYGIATTNAKTERLLDAEGMQCTIEEYYDRRYRIKLEEPTAPLVIRREKGKTAYYPMELMTICDYQRVRSHQQTPALNQDLIKKCAVKPSVLREQTEKLKSALDLGRSEHLERAAIKFDERPMEVEARILKTPEMNFGDQSARPGARPGRYLIPAKCSHWCAIALVDNSNDNYINPAQWRDFVRVYSTQLNKKRMDFPEPARVEVVQIGSSELGAIFDTLQNSGVEFVLFAHPPGHSGDTAHHAMKYFELKTEVVSQGVLISTVRAVLHKGNPLTVENIVNKTNVKNGGLNYALPFSKNMLADTLVIGFGMNHPAGGLGMGEKNGNGGNGSNGSDTGSEVASDNGNGGNNGHSASKANSEKSTPSVVGYAANIGEKHNFEFIGDYKYQEACRDEKLHLVEHIVSRCLFEYKQREKKFPSSVVIYRNACGEGFYQHILTYDVPLIKSLLKEHCTAKLTMIVVNKMQGIKFIPSNINVNAKAIEQNVKPGTVIDKSVVSPKWTEFFLAAQRALQGTARVPRYALLLDENNYSMDKIQEFTFGLCFGHQIVFSPTSLPSPVFIALEYAKRGRNNYNTDQNPEAQVEGWVTYDSANENFGFEQKKYLRKWRVNA</sequence>
<dbReference type="Proteomes" id="UP000887572">
    <property type="component" value="Unplaced"/>
</dbReference>
<name>A0A914H0K1_GLORO</name>
<dbReference type="PROSITE" id="PS50821">
    <property type="entry name" value="PAZ"/>
    <property type="match status" value="1"/>
</dbReference>
<organism evidence="5 6">
    <name type="scientific">Globodera rostochiensis</name>
    <name type="common">Golden nematode worm</name>
    <name type="synonym">Heterodera rostochiensis</name>
    <dbReference type="NCBI Taxonomy" id="31243"/>
    <lineage>
        <taxon>Eukaryota</taxon>
        <taxon>Metazoa</taxon>
        <taxon>Ecdysozoa</taxon>
        <taxon>Nematoda</taxon>
        <taxon>Chromadorea</taxon>
        <taxon>Rhabditida</taxon>
        <taxon>Tylenchina</taxon>
        <taxon>Tylenchomorpha</taxon>
        <taxon>Tylenchoidea</taxon>
        <taxon>Heteroderidae</taxon>
        <taxon>Heteroderinae</taxon>
        <taxon>Globodera</taxon>
    </lineage>
</organism>
<dbReference type="CDD" id="cd02846">
    <property type="entry name" value="PAZ_argonaute_like"/>
    <property type="match status" value="1"/>
</dbReference>
<evidence type="ECO:0000313" key="6">
    <source>
        <dbReference type="WBParaSite" id="Gr19_v10_g12123.t1"/>
    </source>
</evidence>
<dbReference type="InterPro" id="IPR003100">
    <property type="entry name" value="PAZ_dom"/>
</dbReference>
<dbReference type="InterPro" id="IPR036085">
    <property type="entry name" value="PAZ_dom_sf"/>
</dbReference>
<dbReference type="Pfam" id="PF02171">
    <property type="entry name" value="Piwi"/>
    <property type="match status" value="1"/>
</dbReference>
<accession>A0A914H0K1</accession>
<feature type="domain" description="Piwi" evidence="4">
    <location>
        <begin position="561"/>
        <end position="910"/>
    </location>
</feature>
<dbReference type="SMART" id="SM00949">
    <property type="entry name" value="PAZ"/>
    <property type="match status" value="1"/>
</dbReference>
<dbReference type="AlphaFoldDB" id="A0A914H0K1"/>
<evidence type="ECO:0000256" key="2">
    <source>
        <dbReference type="SAM" id="MobiDB-lite"/>
    </source>
</evidence>
<evidence type="ECO:0000256" key="1">
    <source>
        <dbReference type="RuleBase" id="RU361178"/>
    </source>
</evidence>
<dbReference type="SUPFAM" id="SSF53098">
    <property type="entry name" value="Ribonuclease H-like"/>
    <property type="match status" value="1"/>
</dbReference>
<dbReference type="SUPFAM" id="SSF101690">
    <property type="entry name" value="PAZ domain"/>
    <property type="match status" value="1"/>
</dbReference>
<dbReference type="Gene3D" id="3.30.420.10">
    <property type="entry name" value="Ribonuclease H-like superfamily/Ribonuclease H"/>
    <property type="match status" value="1"/>
</dbReference>
<dbReference type="Gene3D" id="2.170.260.10">
    <property type="entry name" value="paz domain"/>
    <property type="match status" value="1"/>
</dbReference>
<dbReference type="PROSITE" id="PS50822">
    <property type="entry name" value="PIWI"/>
    <property type="match status" value="1"/>
</dbReference>
<dbReference type="InterPro" id="IPR036397">
    <property type="entry name" value="RNaseH_sf"/>
</dbReference>
<feature type="region of interest" description="Disordered" evidence="2">
    <location>
        <begin position="657"/>
        <end position="699"/>
    </location>
</feature>